<keyword evidence="6" id="KW-0328">Glycosyltransferase</keyword>
<evidence type="ECO:0000256" key="2">
    <source>
        <dbReference type="ARBA" id="ARBA00004496"/>
    </source>
</evidence>
<evidence type="ECO:0000256" key="9">
    <source>
        <dbReference type="ARBA" id="ARBA00031423"/>
    </source>
</evidence>
<comment type="caution">
    <text evidence="12">The sequence shown here is derived from an EMBL/GenBank/DDBJ whole genome shotgun (WGS) entry which is preliminary data.</text>
</comment>
<dbReference type="VEuPathDB" id="AmoebaDB:KM1_073010"/>
<dbReference type="PROSITE" id="PS51166">
    <property type="entry name" value="CBM20"/>
    <property type="match status" value="1"/>
</dbReference>
<dbReference type="OMA" id="HYEFKED"/>
<protein>
    <recommendedName>
        <fullName evidence="4">4-alpha-glucanotransferase</fullName>
        <ecNumber evidence="4">2.4.1.25</ecNumber>
    </recommendedName>
    <alternativeName>
        <fullName evidence="9">Amylomaltase</fullName>
    </alternativeName>
    <alternativeName>
        <fullName evidence="10">Disproportionating enzyme</fullName>
    </alternativeName>
</protein>
<evidence type="ECO:0000256" key="5">
    <source>
        <dbReference type="ARBA" id="ARBA00022490"/>
    </source>
</evidence>
<dbReference type="Gene3D" id="3.20.20.80">
    <property type="entry name" value="Glycosidases"/>
    <property type="match status" value="2"/>
</dbReference>
<evidence type="ECO:0000256" key="10">
    <source>
        <dbReference type="ARBA" id="ARBA00031501"/>
    </source>
</evidence>
<dbReference type="InterPro" id="IPR013784">
    <property type="entry name" value="Carb-bd-like_fold"/>
</dbReference>
<evidence type="ECO:0000256" key="1">
    <source>
        <dbReference type="ARBA" id="ARBA00000439"/>
    </source>
</evidence>
<dbReference type="InterPro" id="IPR003385">
    <property type="entry name" value="Glyco_hydro_77"/>
</dbReference>
<comment type="catalytic activity">
    <reaction evidence="1">
        <text>Transfers a segment of a (1-&gt;4)-alpha-D-glucan to a new position in an acceptor, which may be glucose or a (1-&gt;4)-alpha-D-glucan.</text>
        <dbReference type="EC" id="2.4.1.25"/>
    </reaction>
</comment>
<organism evidence="12 13">
    <name type="scientific">Entamoeba histolytica</name>
    <dbReference type="NCBI Taxonomy" id="5759"/>
    <lineage>
        <taxon>Eukaryota</taxon>
        <taxon>Amoebozoa</taxon>
        <taxon>Evosea</taxon>
        <taxon>Archamoebae</taxon>
        <taxon>Mastigamoebida</taxon>
        <taxon>Entamoebidae</taxon>
        <taxon>Entamoeba</taxon>
    </lineage>
</organism>
<evidence type="ECO:0000259" key="11">
    <source>
        <dbReference type="PROSITE" id="PS51166"/>
    </source>
</evidence>
<dbReference type="GO" id="GO:0005737">
    <property type="term" value="C:cytoplasm"/>
    <property type="evidence" value="ECO:0007669"/>
    <property type="project" value="UniProtKB-SubCell"/>
</dbReference>
<dbReference type="GO" id="GO:2001070">
    <property type="term" value="F:starch binding"/>
    <property type="evidence" value="ECO:0007669"/>
    <property type="project" value="InterPro"/>
</dbReference>
<dbReference type="InterPro" id="IPR013783">
    <property type="entry name" value="Ig-like_fold"/>
</dbReference>
<dbReference type="VEuPathDB" id="AmoebaDB:EHI8A_031810"/>
<reference evidence="12 13" key="1">
    <citation type="submission" date="2016-05" db="EMBL/GenBank/DDBJ databases">
        <title>First whole genome sequencing of Entamoeba histolytica HM1:IMSS-clone-6.</title>
        <authorList>
            <person name="Mukherjee Avik.K."/>
            <person name="Izumyama S."/>
            <person name="Nakada-Tsukui K."/>
            <person name="Nozaki T."/>
        </authorList>
    </citation>
    <scope>NUCLEOTIDE SEQUENCE [LARGE SCALE GENOMIC DNA]</scope>
    <source>
        <strain evidence="12 13">HM1:IMSS clone 6</strain>
    </source>
</reference>
<dbReference type="VEuPathDB" id="AmoebaDB:EHI_148560"/>
<name>A0A5K1UMI4_ENTHI</name>
<accession>A0A5K1UMI4</accession>
<proteinExistence type="inferred from homology"/>
<dbReference type="CDD" id="cd05816">
    <property type="entry name" value="CBM20_DPE2_repeat2"/>
    <property type="match status" value="1"/>
</dbReference>
<gene>
    <name evidence="12" type="ORF">CL6EHI_148560</name>
</gene>
<evidence type="ECO:0000256" key="7">
    <source>
        <dbReference type="ARBA" id="ARBA00022679"/>
    </source>
</evidence>
<dbReference type="EC" id="2.4.1.25" evidence="4"/>
<evidence type="ECO:0000313" key="12">
    <source>
        <dbReference type="EMBL" id="GAT91694.1"/>
    </source>
</evidence>
<evidence type="ECO:0000256" key="8">
    <source>
        <dbReference type="ARBA" id="ARBA00023277"/>
    </source>
</evidence>
<dbReference type="GO" id="GO:0004134">
    <property type="term" value="F:4-alpha-glucanotransferase activity"/>
    <property type="evidence" value="ECO:0007669"/>
    <property type="project" value="UniProtKB-EC"/>
</dbReference>
<dbReference type="InterPro" id="IPR034841">
    <property type="entry name" value="CBM20_DPE2_2"/>
</dbReference>
<dbReference type="EMBL" id="BDEQ01000001">
    <property type="protein sequence ID" value="GAT91694.1"/>
    <property type="molecule type" value="Genomic_DNA"/>
</dbReference>
<keyword evidence="5" id="KW-0963">Cytoplasm</keyword>
<evidence type="ECO:0000313" key="13">
    <source>
        <dbReference type="Proteomes" id="UP000078387"/>
    </source>
</evidence>
<dbReference type="Pfam" id="PF00686">
    <property type="entry name" value="CBM_20"/>
    <property type="match status" value="1"/>
</dbReference>
<dbReference type="PANTHER" id="PTHR32518">
    <property type="match status" value="1"/>
</dbReference>
<dbReference type="SUPFAM" id="SSF51445">
    <property type="entry name" value="(Trans)glycosidases"/>
    <property type="match status" value="1"/>
</dbReference>
<sequence length="898" mass="103473">MVFITIHYSTPFGQAVCLEVSGEKKVYKLNYVDNNTWSGEVKFKSTGLINYRYLITKEDDLTEIFRTEGSKESYPHSLDLTNLKSFDKVEVNDIFISGFDAEDTFLTTSYFRKVIYGKRPQEKLEIKKLGKTTLLLKVRCTCVPEGQCVFVGGAIESLGKWDVSKAIKMTPTHVPYYEALIDISNETTSFEYKCFIADANSRANARWEDRSNRVYYIAPVAEEETEEKTKPVDTLIVKEDNDFSGLYYRGAAVVTPVFSLRTKASCGCGEFLDLKKVVDWCNITGLSLIQTLPVNDTTVYFTWRDSYPYNPNSVQALHPMYLRLSSLTQDPEILAEINSVAQKLNALEQIDYEAVLKEKETITRKIFSKVGTTQKGFDEFKKSAGKWLIPYCVYRALIKSVDTPLPPTPKDFAEVEAMYAANKAECDYYAFVQYNLHLQLKEASDYAADHKVALKGDLPIGVSKRSVECWMYPNLFHLDKSTGAPPDYFSAGEGQNWGFPTYNWDNMAKDDYAWWKGRLSQMSQYFNAYRIDHILGFFRIWAIPAIHRTGLLGRFSPDLPFSRQELEGYGIYDTDRLSYPYIRDHTLDSLFGDEKNFVISKFLVNNYNGTYNLKPEFQSEGAILEKTGLSPQFRESDKKIVNGLKLLLQNVCLIRDEQNPNLFVPRIDMEKTYSSFNELDHWVQEGLKRLYNDYFYKRHEGLWEATARKRLPAMARASNMLVCGEDLGMVPDCVVRVMNDMKINCLRIQRLTDTPNTLFYHPADYQYLTVSAPSGHDMSTIRGWWEEDRYKTQYFWEHLLGRSGAAPFTCPVDAVKTIFDMHLYGPAMLACFPLQDILSLKLKYIEGRDPKLEQINDPSNPIHYWRYRCHVDMDEIIADNDLNNELRTAVEKSGRHLF</sequence>
<dbReference type="VEuPathDB" id="AmoebaDB:EHI7A_034790"/>
<comment type="subcellular location">
    <subcellularLocation>
        <location evidence="2">Cytoplasm</location>
    </subcellularLocation>
</comment>
<dbReference type="GO" id="GO:0005975">
    <property type="term" value="P:carbohydrate metabolic process"/>
    <property type="evidence" value="ECO:0007669"/>
    <property type="project" value="InterPro"/>
</dbReference>
<dbReference type="Proteomes" id="UP000078387">
    <property type="component" value="Unassembled WGS sequence"/>
</dbReference>
<dbReference type="AlphaFoldDB" id="A0A5K1UMI4"/>
<dbReference type="VEuPathDB" id="AmoebaDB:EHI5A_062810"/>
<dbReference type="PANTHER" id="PTHR32518:SF3">
    <property type="entry name" value="4-ALPHA-GLUCANOTRANSFERASE"/>
    <property type="match status" value="1"/>
</dbReference>
<dbReference type="Pfam" id="PF02446">
    <property type="entry name" value="Glyco_hydro_77"/>
    <property type="match status" value="1"/>
</dbReference>
<dbReference type="SUPFAM" id="SSF49452">
    <property type="entry name" value="Starch-binding domain-like"/>
    <property type="match status" value="2"/>
</dbReference>
<dbReference type="Gene3D" id="2.60.40.10">
    <property type="entry name" value="Immunoglobulins"/>
    <property type="match status" value="1"/>
</dbReference>
<comment type="similarity">
    <text evidence="3">Belongs to the disproportionating enzyme family.</text>
</comment>
<keyword evidence="7 12" id="KW-0808">Transferase</keyword>
<evidence type="ECO:0000256" key="4">
    <source>
        <dbReference type="ARBA" id="ARBA00012560"/>
    </source>
</evidence>
<evidence type="ECO:0000256" key="3">
    <source>
        <dbReference type="ARBA" id="ARBA00005684"/>
    </source>
</evidence>
<feature type="domain" description="CBM20" evidence="11">
    <location>
        <begin position="126"/>
        <end position="234"/>
    </location>
</feature>
<dbReference type="InterPro" id="IPR002044">
    <property type="entry name" value="CBM20"/>
</dbReference>
<dbReference type="SMART" id="SM01065">
    <property type="entry name" value="CBM_2"/>
    <property type="match status" value="1"/>
</dbReference>
<evidence type="ECO:0000256" key="6">
    <source>
        <dbReference type="ARBA" id="ARBA00022676"/>
    </source>
</evidence>
<dbReference type="InterPro" id="IPR017853">
    <property type="entry name" value="GH"/>
</dbReference>
<keyword evidence="8" id="KW-0119">Carbohydrate metabolism</keyword>